<dbReference type="Pfam" id="PF12796">
    <property type="entry name" value="Ank_2"/>
    <property type="match status" value="1"/>
</dbReference>
<evidence type="ECO:0000313" key="4">
    <source>
        <dbReference type="Proteomes" id="UP000748025"/>
    </source>
</evidence>
<dbReference type="PANTHER" id="PTHR24126">
    <property type="entry name" value="ANKYRIN REPEAT, PH AND SEC7 DOMAIN CONTAINING PROTEIN SECG-RELATED"/>
    <property type="match status" value="1"/>
</dbReference>
<gene>
    <name evidence="3" type="ORF">E4U43_002893</name>
</gene>
<keyword evidence="4" id="KW-1185">Reference proteome</keyword>
<protein>
    <submittedName>
        <fullName evidence="3">Uncharacterized protein</fullName>
    </submittedName>
</protein>
<evidence type="ECO:0000256" key="2">
    <source>
        <dbReference type="ARBA" id="ARBA00023043"/>
    </source>
</evidence>
<dbReference type="EMBL" id="SRPW01002061">
    <property type="protein sequence ID" value="KAG5996302.1"/>
    <property type="molecule type" value="Genomic_DNA"/>
</dbReference>
<accession>A0A9P7N6U1</accession>
<reference evidence="3" key="1">
    <citation type="journal article" date="2020" name="bioRxiv">
        <title>Whole genome comparisons of ergot fungi reveals the divergence and evolution of species within the genus Claviceps are the result of varying mechanisms driving genome evolution and host range expansion.</title>
        <authorList>
            <person name="Wyka S.A."/>
            <person name="Mondo S.J."/>
            <person name="Liu M."/>
            <person name="Dettman J."/>
            <person name="Nalam V."/>
            <person name="Broders K.D."/>
        </authorList>
    </citation>
    <scope>NUCLEOTIDE SEQUENCE</scope>
    <source>
        <strain evidence="3">CCC 602</strain>
    </source>
</reference>
<dbReference type="OrthoDB" id="194358at2759"/>
<keyword evidence="1" id="KW-0677">Repeat</keyword>
<evidence type="ECO:0000313" key="3">
    <source>
        <dbReference type="EMBL" id="KAG5996302.1"/>
    </source>
</evidence>
<dbReference type="SUPFAM" id="SSF48403">
    <property type="entry name" value="Ankyrin repeat"/>
    <property type="match status" value="1"/>
</dbReference>
<dbReference type="AlphaFoldDB" id="A0A9P7N6U1"/>
<keyword evidence="2" id="KW-0040">ANK repeat</keyword>
<comment type="caution">
    <text evidence="3">The sequence shown here is derived from an EMBL/GenBank/DDBJ whole genome shotgun (WGS) entry which is preliminary data.</text>
</comment>
<evidence type="ECO:0000256" key="1">
    <source>
        <dbReference type="ARBA" id="ARBA00022737"/>
    </source>
</evidence>
<sequence>MLAIQTRRPDLVKLMLLEGAEVDAVDYLGRTPLSMATNTGQDVSVQMVSLLLAADPSRDDGSLHNAARDMNLPVVKILVQSGHDPDFPSPLHEGRSALTELCLHGSDSNELGAERERTMQKVMTFLIDSKSDLSLKSNDKILLQLCFEAEDPLATTRSLLKSGMWKHINEPFNHHCSDDGFVYSPTMYIKRILPRTDTSASLLHILKSNRANDVYYALSGPQPGDAVGLPEDLAVQERTRKARLERLAEETEEFSIAMARKREIASVEQQILAQKAAMEDMRRRKLHNEDVMAVQSRAELEESLAGAAHARRMQEHHALADLSIGRTRALAATEVEAQEARQRKALEWETRLNTEKVENTRALSSIRISERQEVERLDQGAEARIKTRIEAQRKLVESQEKLAKRLADGSNGLAVGMSDARRQQIGYVTEM</sequence>
<proteinExistence type="predicted"/>
<dbReference type="Proteomes" id="UP000748025">
    <property type="component" value="Unassembled WGS sequence"/>
</dbReference>
<dbReference type="InterPro" id="IPR002110">
    <property type="entry name" value="Ankyrin_rpt"/>
</dbReference>
<dbReference type="Gene3D" id="1.25.40.20">
    <property type="entry name" value="Ankyrin repeat-containing domain"/>
    <property type="match status" value="1"/>
</dbReference>
<name>A0A9P7N6U1_9HYPO</name>
<dbReference type="InterPro" id="IPR036770">
    <property type="entry name" value="Ankyrin_rpt-contain_sf"/>
</dbReference>
<organism evidence="3 4">
    <name type="scientific">Claviceps pusilla</name>
    <dbReference type="NCBI Taxonomy" id="123648"/>
    <lineage>
        <taxon>Eukaryota</taxon>
        <taxon>Fungi</taxon>
        <taxon>Dikarya</taxon>
        <taxon>Ascomycota</taxon>
        <taxon>Pezizomycotina</taxon>
        <taxon>Sordariomycetes</taxon>
        <taxon>Hypocreomycetidae</taxon>
        <taxon>Hypocreales</taxon>
        <taxon>Clavicipitaceae</taxon>
        <taxon>Claviceps</taxon>
    </lineage>
</organism>